<dbReference type="FunFam" id="3.20.20.60:FF:000003">
    <property type="entry name" value="3-methyl-2-oxobutanoate hydroxymethyltransferase"/>
    <property type="match status" value="1"/>
</dbReference>
<dbReference type="PANTHER" id="PTHR20881">
    <property type="entry name" value="3-METHYL-2-OXOBUTANOATE HYDROXYMETHYLTRANSFERASE"/>
    <property type="match status" value="1"/>
</dbReference>
<gene>
    <name evidence="7 11" type="primary">panB</name>
    <name evidence="11" type="ORF">I41_10700</name>
</gene>
<feature type="binding site" evidence="7 10">
    <location>
        <position position="81"/>
    </location>
    <ligand>
        <name>Mg(2+)</name>
        <dbReference type="ChEBI" id="CHEBI:18420"/>
    </ligand>
</feature>
<dbReference type="GO" id="GO:0003864">
    <property type="term" value="F:3-methyl-2-oxobutanoate hydroxymethyltransferase activity"/>
    <property type="evidence" value="ECO:0007669"/>
    <property type="project" value="UniProtKB-UniRule"/>
</dbReference>
<dbReference type="GO" id="GO:0008168">
    <property type="term" value="F:methyltransferase activity"/>
    <property type="evidence" value="ECO:0007669"/>
    <property type="project" value="UniProtKB-KW"/>
</dbReference>
<evidence type="ECO:0000256" key="1">
    <source>
        <dbReference type="ARBA" id="ARBA00005033"/>
    </source>
</evidence>
<dbReference type="InterPro" id="IPR015813">
    <property type="entry name" value="Pyrv/PenolPyrv_kinase-like_dom"/>
</dbReference>
<keyword evidence="7" id="KW-0963">Cytoplasm</keyword>
<comment type="pathway">
    <text evidence="1 7">Cofactor biosynthesis; (R)-pantothenate biosynthesis; (R)-pantoate from 3-methyl-2-oxobutanoate: step 1/2.</text>
</comment>
<dbReference type="GO" id="GO:0005737">
    <property type="term" value="C:cytoplasm"/>
    <property type="evidence" value="ECO:0007669"/>
    <property type="project" value="UniProtKB-SubCell"/>
</dbReference>
<dbReference type="NCBIfam" id="TIGR00222">
    <property type="entry name" value="panB"/>
    <property type="match status" value="1"/>
</dbReference>
<feature type="binding site" evidence="7 9">
    <location>
        <position position="111"/>
    </location>
    <ligand>
        <name>3-methyl-2-oxobutanoate</name>
        <dbReference type="ChEBI" id="CHEBI:11851"/>
    </ligand>
</feature>
<dbReference type="InterPro" id="IPR003700">
    <property type="entry name" value="Pantoate_hydroxy_MeTrfase"/>
</dbReference>
<keyword evidence="11" id="KW-0489">Methyltransferase</keyword>
<dbReference type="GO" id="GO:0015940">
    <property type="term" value="P:pantothenate biosynthetic process"/>
    <property type="evidence" value="ECO:0007669"/>
    <property type="project" value="UniProtKB-UniRule"/>
</dbReference>
<evidence type="ECO:0000256" key="10">
    <source>
        <dbReference type="PIRSR" id="PIRSR000388-3"/>
    </source>
</evidence>
<dbReference type="GO" id="GO:0000287">
    <property type="term" value="F:magnesium ion binding"/>
    <property type="evidence" value="ECO:0007669"/>
    <property type="project" value="TreeGrafter"/>
</dbReference>
<dbReference type="InterPro" id="IPR040442">
    <property type="entry name" value="Pyrv_kinase-like_dom_sf"/>
</dbReference>
<proteinExistence type="inferred from homology"/>
<dbReference type="SUPFAM" id="SSF51621">
    <property type="entry name" value="Phosphoenolpyruvate/pyruvate domain"/>
    <property type="match status" value="1"/>
</dbReference>
<dbReference type="AlphaFoldDB" id="A0A517TU66"/>
<protein>
    <recommendedName>
        <fullName evidence="7">3-methyl-2-oxobutanoate hydroxymethyltransferase</fullName>
        <ecNumber evidence="7">2.1.2.11</ecNumber>
    </recommendedName>
    <alternativeName>
        <fullName evidence="7">Ketopantoate hydroxymethyltransferase</fullName>
        <shortName evidence="7">KPHMT</shortName>
    </alternativeName>
</protein>
<dbReference type="PIRSF" id="PIRSF000388">
    <property type="entry name" value="Pantoate_hydroxy_MeTrfase"/>
    <property type="match status" value="1"/>
</dbReference>
<comment type="cofactor">
    <cofactor evidence="7 10">
        <name>Mg(2+)</name>
        <dbReference type="ChEBI" id="CHEBI:18420"/>
    </cofactor>
    <text evidence="7 10">Binds 1 Mg(2+) ion per subunit.</text>
</comment>
<dbReference type="CDD" id="cd06557">
    <property type="entry name" value="KPHMT-like"/>
    <property type="match status" value="1"/>
</dbReference>
<comment type="subunit">
    <text evidence="3 7">Homodecamer; pentamer of dimers.</text>
</comment>
<comment type="function">
    <text evidence="6 7">Catalyzes the reversible reaction in which hydroxymethyl group from 5,10-methylenetetrahydrofolate is transferred onto alpha-ketoisovalerate to form ketopantoate.</text>
</comment>
<name>A0A517TU66_9BACT</name>
<dbReference type="Pfam" id="PF02548">
    <property type="entry name" value="Pantoate_transf"/>
    <property type="match status" value="1"/>
</dbReference>
<feature type="binding site" evidence="7 9">
    <location>
        <position position="81"/>
    </location>
    <ligand>
        <name>3-methyl-2-oxobutanoate</name>
        <dbReference type="ChEBI" id="CHEBI:11851"/>
    </ligand>
</feature>
<comment type="similarity">
    <text evidence="2 7">Belongs to the PanB family.</text>
</comment>
<keyword evidence="7 10" id="KW-0479">Metal-binding</keyword>
<feature type="binding site" evidence="7 10">
    <location>
        <position position="42"/>
    </location>
    <ligand>
        <name>Mg(2+)</name>
        <dbReference type="ChEBI" id="CHEBI:18420"/>
    </ligand>
</feature>
<evidence type="ECO:0000313" key="12">
    <source>
        <dbReference type="Proteomes" id="UP000317909"/>
    </source>
</evidence>
<comment type="subcellular location">
    <subcellularLocation>
        <location evidence="7">Cytoplasm</location>
    </subcellularLocation>
</comment>
<comment type="catalytic activity">
    <reaction evidence="7">
        <text>(6R)-5,10-methylene-5,6,7,8-tetrahydrofolate + 3-methyl-2-oxobutanoate + H2O = 2-dehydropantoate + (6S)-5,6,7,8-tetrahydrofolate</text>
        <dbReference type="Rhea" id="RHEA:11824"/>
        <dbReference type="ChEBI" id="CHEBI:11561"/>
        <dbReference type="ChEBI" id="CHEBI:11851"/>
        <dbReference type="ChEBI" id="CHEBI:15377"/>
        <dbReference type="ChEBI" id="CHEBI:15636"/>
        <dbReference type="ChEBI" id="CHEBI:57453"/>
        <dbReference type="EC" id="2.1.2.11"/>
    </reaction>
</comment>
<dbReference type="EMBL" id="CP036339">
    <property type="protein sequence ID" value="QDT71908.1"/>
    <property type="molecule type" value="Genomic_DNA"/>
</dbReference>
<evidence type="ECO:0000256" key="8">
    <source>
        <dbReference type="PIRSR" id="PIRSR000388-1"/>
    </source>
</evidence>
<evidence type="ECO:0000256" key="4">
    <source>
        <dbReference type="ARBA" id="ARBA00022655"/>
    </source>
</evidence>
<dbReference type="EC" id="2.1.2.11" evidence="7"/>
<evidence type="ECO:0000256" key="2">
    <source>
        <dbReference type="ARBA" id="ARBA00008676"/>
    </source>
</evidence>
<dbReference type="UniPathway" id="UPA00028">
    <property type="reaction ID" value="UER00003"/>
</dbReference>
<sequence length="259" mass="27618">MTVPKFTALKGTGQKISMVTAYDYPFARLVDEAGVEGVLVGDSMSMVVQGHENTLPVTLDEMIYHAEMVGRAVNHALVVVDMPFPSYHLGKFKAIENAGRILKETRCQAVKLEGGVEQAETIAALVSAGIPVMAHCGLRPQNVHQLGGYRVQRDEQALMSDACAAAEAGAFAMVLECIPRGIAAKITGMLSIPTIGIGAGADCDGQVLVLHDILGMASDYAPRFVKAYANLNKTVVDAVRGFRDEVRGGDFPAAEHTFE</sequence>
<dbReference type="GO" id="GO:0032259">
    <property type="term" value="P:methylation"/>
    <property type="evidence" value="ECO:0007669"/>
    <property type="project" value="UniProtKB-KW"/>
</dbReference>
<evidence type="ECO:0000256" key="5">
    <source>
        <dbReference type="ARBA" id="ARBA00022679"/>
    </source>
</evidence>
<feature type="active site" description="Proton acceptor" evidence="7 8">
    <location>
        <position position="176"/>
    </location>
</feature>
<feature type="binding site" evidence="7 10">
    <location>
        <position position="113"/>
    </location>
    <ligand>
        <name>Mg(2+)</name>
        <dbReference type="ChEBI" id="CHEBI:18420"/>
    </ligand>
</feature>
<keyword evidence="4 7" id="KW-0566">Pantothenate biosynthesis</keyword>
<reference evidence="11 12" key="1">
    <citation type="submission" date="2019-02" db="EMBL/GenBank/DDBJ databases">
        <title>Deep-cultivation of Planctomycetes and their phenomic and genomic characterization uncovers novel biology.</title>
        <authorList>
            <person name="Wiegand S."/>
            <person name="Jogler M."/>
            <person name="Boedeker C."/>
            <person name="Pinto D."/>
            <person name="Vollmers J."/>
            <person name="Rivas-Marin E."/>
            <person name="Kohn T."/>
            <person name="Peeters S.H."/>
            <person name="Heuer A."/>
            <person name="Rast P."/>
            <person name="Oberbeckmann S."/>
            <person name="Bunk B."/>
            <person name="Jeske O."/>
            <person name="Meyerdierks A."/>
            <person name="Storesund J.E."/>
            <person name="Kallscheuer N."/>
            <person name="Luecker S."/>
            <person name="Lage O.M."/>
            <person name="Pohl T."/>
            <person name="Merkel B.J."/>
            <person name="Hornburger P."/>
            <person name="Mueller R.-W."/>
            <person name="Bruemmer F."/>
            <person name="Labrenz M."/>
            <person name="Spormann A.M."/>
            <person name="Op den Camp H."/>
            <person name="Overmann J."/>
            <person name="Amann R."/>
            <person name="Jetten M.S.M."/>
            <person name="Mascher T."/>
            <person name="Medema M.H."/>
            <person name="Devos D.P."/>
            <person name="Kaster A.-K."/>
            <person name="Ovreas L."/>
            <person name="Rohde M."/>
            <person name="Galperin M.Y."/>
            <person name="Jogler C."/>
        </authorList>
    </citation>
    <scope>NUCLEOTIDE SEQUENCE [LARGE SCALE GENOMIC DNA]</scope>
    <source>
        <strain evidence="11 12">I41</strain>
    </source>
</reference>
<dbReference type="NCBIfam" id="NF001452">
    <property type="entry name" value="PRK00311.1"/>
    <property type="match status" value="1"/>
</dbReference>
<evidence type="ECO:0000256" key="9">
    <source>
        <dbReference type="PIRSR" id="PIRSR000388-2"/>
    </source>
</evidence>
<dbReference type="KEGG" id="llh:I41_10700"/>
<organism evidence="11 12">
    <name type="scientific">Lacipirellula limnantheis</name>
    <dbReference type="NCBI Taxonomy" id="2528024"/>
    <lineage>
        <taxon>Bacteria</taxon>
        <taxon>Pseudomonadati</taxon>
        <taxon>Planctomycetota</taxon>
        <taxon>Planctomycetia</taxon>
        <taxon>Pirellulales</taxon>
        <taxon>Lacipirellulaceae</taxon>
        <taxon>Lacipirellula</taxon>
    </lineage>
</organism>
<dbReference type="HAMAP" id="MF_00156">
    <property type="entry name" value="PanB"/>
    <property type="match status" value="1"/>
</dbReference>
<keyword evidence="7 10" id="KW-0460">Magnesium</keyword>
<keyword evidence="5 7" id="KW-0808">Transferase</keyword>
<evidence type="ECO:0000313" key="11">
    <source>
        <dbReference type="EMBL" id="QDT71908.1"/>
    </source>
</evidence>
<keyword evidence="12" id="KW-1185">Reference proteome</keyword>
<evidence type="ECO:0000256" key="7">
    <source>
        <dbReference type="HAMAP-Rule" id="MF_00156"/>
    </source>
</evidence>
<evidence type="ECO:0000256" key="6">
    <source>
        <dbReference type="ARBA" id="ARBA00056497"/>
    </source>
</evidence>
<evidence type="ECO:0000256" key="3">
    <source>
        <dbReference type="ARBA" id="ARBA00011424"/>
    </source>
</evidence>
<dbReference type="PANTHER" id="PTHR20881:SF0">
    <property type="entry name" value="3-METHYL-2-OXOBUTANOATE HYDROXYMETHYLTRANSFERASE"/>
    <property type="match status" value="1"/>
</dbReference>
<dbReference type="Gene3D" id="3.20.20.60">
    <property type="entry name" value="Phosphoenolpyruvate-binding domains"/>
    <property type="match status" value="1"/>
</dbReference>
<dbReference type="Proteomes" id="UP000317909">
    <property type="component" value="Chromosome"/>
</dbReference>
<feature type="binding site" evidence="7 9">
    <location>
        <begin position="42"/>
        <end position="43"/>
    </location>
    <ligand>
        <name>3-methyl-2-oxobutanoate</name>
        <dbReference type="ChEBI" id="CHEBI:11851"/>
    </ligand>
</feature>
<accession>A0A517TU66</accession>